<dbReference type="InterPro" id="IPR041492">
    <property type="entry name" value="HAD_2"/>
</dbReference>
<dbReference type="InterPro" id="IPR050155">
    <property type="entry name" value="HAD-like_hydrolase_sf"/>
</dbReference>
<organism evidence="1 2">
    <name type="scientific">Candidatus Clostridium eludens</name>
    <dbReference type="NCBI Taxonomy" id="3381663"/>
    <lineage>
        <taxon>Bacteria</taxon>
        <taxon>Bacillati</taxon>
        <taxon>Bacillota</taxon>
        <taxon>Clostridia</taxon>
        <taxon>Eubacteriales</taxon>
        <taxon>Clostridiaceae</taxon>
        <taxon>Clostridium</taxon>
    </lineage>
</organism>
<evidence type="ECO:0000313" key="2">
    <source>
        <dbReference type="Proteomes" id="UP001623660"/>
    </source>
</evidence>
<dbReference type="NCBIfam" id="TIGR01549">
    <property type="entry name" value="HAD-SF-IA-v1"/>
    <property type="match status" value="1"/>
</dbReference>
<dbReference type="PANTHER" id="PTHR43434:SF1">
    <property type="entry name" value="PHOSPHOGLYCOLATE PHOSPHATASE"/>
    <property type="match status" value="1"/>
</dbReference>
<dbReference type="InterPro" id="IPR006439">
    <property type="entry name" value="HAD-SF_hydro_IA"/>
</dbReference>
<evidence type="ECO:0000313" key="1">
    <source>
        <dbReference type="EMBL" id="MFL0195368.1"/>
    </source>
</evidence>
<keyword evidence="1" id="KW-0378">Hydrolase</keyword>
<dbReference type="EC" id="3.-.-.-" evidence="1"/>
<proteinExistence type="predicted"/>
<accession>A0ABW8SJE6</accession>
<keyword evidence="2" id="KW-1185">Reference proteome</keyword>
<dbReference type="PANTHER" id="PTHR43434">
    <property type="entry name" value="PHOSPHOGLYCOLATE PHOSPHATASE"/>
    <property type="match status" value="1"/>
</dbReference>
<dbReference type="InterPro" id="IPR023214">
    <property type="entry name" value="HAD_sf"/>
</dbReference>
<gene>
    <name evidence="1" type="ORF">ACJDU8_07285</name>
</gene>
<comment type="caution">
    <text evidence="1">The sequence shown here is derived from an EMBL/GenBank/DDBJ whole genome shotgun (WGS) entry which is preliminary data.</text>
</comment>
<dbReference type="SUPFAM" id="SSF56784">
    <property type="entry name" value="HAD-like"/>
    <property type="match status" value="1"/>
</dbReference>
<dbReference type="SFLD" id="SFLDS00003">
    <property type="entry name" value="Haloacid_Dehalogenase"/>
    <property type="match status" value="1"/>
</dbReference>
<dbReference type="Gene3D" id="3.40.50.1000">
    <property type="entry name" value="HAD superfamily/HAD-like"/>
    <property type="match status" value="1"/>
</dbReference>
<dbReference type="GO" id="GO:0016787">
    <property type="term" value="F:hydrolase activity"/>
    <property type="evidence" value="ECO:0007669"/>
    <property type="project" value="UniProtKB-KW"/>
</dbReference>
<dbReference type="InterPro" id="IPR036412">
    <property type="entry name" value="HAD-like_sf"/>
</dbReference>
<dbReference type="SFLD" id="SFLDG01129">
    <property type="entry name" value="C1.5:_HAD__Beta-PGM__Phosphata"/>
    <property type="match status" value="1"/>
</dbReference>
<dbReference type="InterPro" id="IPR023198">
    <property type="entry name" value="PGP-like_dom2"/>
</dbReference>
<dbReference type="Gene3D" id="1.10.150.240">
    <property type="entry name" value="Putative phosphatase, domain 2"/>
    <property type="match status" value="1"/>
</dbReference>
<protein>
    <submittedName>
        <fullName evidence="1">HAD family hydrolase</fullName>
        <ecNumber evidence="1">3.-.-.-</ecNumber>
    </submittedName>
</protein>
<dbReference type="EMBL" id="JBJHZX010000008">
    <property type="protein sequence ID" value="MFL0195368.1"/>
    <property type="molecule type" value="Genomic_DNA"/>
</dbReference>
<name>A0ABW8SJE6_9CLOT</name>
<dbReference type="RefSeq" id="WP_406791486.1">
    <property type="nucleotide sequence ID" value="NZ_JBJHZX010000008.1"/>
</dbReference>
<reference evidence="1 2" key="1">
    <citation type="submission" date="2024-11" db="EMBL/GenBank/DDBJ databases">
        <authorList>
            <person name="Heng Y.C."/>
            <person name="Lim A.C.H."/>
            <person name="Lee J.K.Y."/>
            <person name="Kittelmann S."/>
        </authorList>
    </citation>
    <scope>NUCLEOTIDE SEQUENCE [LARGE SCALE GENOMIC DNA]</scope>
    <source>
        <strain evidence="1 2">WILCCON 0269</strain>
    </source>
</reference>
<sequence length="207" mass="23374">MQNIIFDVDGTLWDSTEVVAKAWNRAISEVGGTDIIITSSVLKKEFGKTMEEIADDLFPHAGKEKRELILKKCCKYEHSALVENTDNLLFPDVKETVIKLSERCRLFIVSNCQSGYIELFMKKAGIEKYITDYECFGNTGKGKGENIMLVMKRNHLDHVVYIGDTQGDYEATVFAGVPFVFAKYGFGSVENCYLAINDIAELLDLYH</sequence>
<dbReference type="Pfam" id="PF13419">
    <property type="entry name" value="HAD_2"/>
    <property type="match status" value="1"/>
</dbReference>
<dbReference type="Proteomes" id="UP001623660">
    <property type="component" value="Unassembled WGS sequence"/>
</dbReference>